<evidence type="ECO:0000313" key="18">
    <source>
        <dbReference type="EMBL" id="SOC47574.1"/>
    </source>
</evidence>
<keyword evidence="8" id="KW-0133">Cell shape</keyword>
<evidence type="ECO:0000259" key="16">
    <source>
        <dbReference type="Pfam" id="PF00905"/>
    </source>
</evidence>
<name>A0A285V0C8_9ACTN</name>
<evidence type="ECO:0000256" key="5">
    <source>
        <dbReference type="ARBA" id="ARBA00022676"/>
    </source>
</evidence>
<dbReference type="OrthoDB" id="8865355at2"/>
<feature type="transmembrane region" description="Helical" evidence="15">
    <location>
        <begin position="12"/>
        <end position="34"/>
    </location>
</feature>
<dbReference type="GO" id="GO:0009002">
    <property type="term" value="F:serine-type D-Ala-D-Ala carboxypeptidase activity"/>
    <property type="evidence" value="ECO:0007669"/>
    <property type="project" value="UniProtKB-EC"/>
</dbReference>
<dbReference type="GO" id="GO:0008658">
    <property type="term" value="F:penicillin binding"/>
    <property type="evidence" value="ECO:0007669"/>
    <property type="project" value="InterPro"/>
</dbReference>
<dbReference type="Gene3D" id="3.30.10.20">
    <property type="match status" value="1"/>
</dbReference>
<comment type="catalytic activity">
    <reaction evidence="12">
        <text>Preferential cleavage: (Ac)2-L-Lys-D-Ala-|-D-Ala. Also transpeptidation of peptidyl-alanyl moieties that are N-acyl substituents of D-alanine.</text>
        <dbReference type="EC" id="3.4.16.4"/>
    </reaction>
</comment>
<evidence type="ECO:0000256" key="12">
    <source>
        <dbReference type="ARBA" id="ARBA00034000"/>
    </source>
</evidence>
<keyword evidence="4" id="KW-0645">Protease</keyword>
<keyword evidence="10" id="KW-0511">Multifunctional enzyme</keyword>
<dbReference type="GO" id="GO:0008360">
    <property type="term" value="P:regulation of cell shape"/>
    <property type="evidence" value="ECO:0007669"/>
    <property type="project" value="UniProtKB-KW"/>
</dbReference>
<reference evidence="19" key="1">
    <citation type="submission" date="2017-08" db="EMBL/GenBank/DDBJ databases">
        <authorList>
            <person name="Varghese N."/>
            <person name="Submissions S."/>
        </authorList>
    </citation>
    <scope>NUCLEOTIDE SEQUENCE [LARGE SCALE GENOMIC DNA]</scope>
    <source>
        <strain evidence="19">DSM 4725</strain>
    </source>
</reference>
<evidence type="ECO:0000256" key="9">
    <source>
        <dbReference type="ARBA" id="ARBA00022984"/>
    </source>
</evidence>
<dbReference type="Pfam" id="PF00912">
    <property type="entry name" value="Transgly"/>
    <property type="match status" value="1"/>
</dbReference>
<keyword evidence="6" id="KW-0808">Transferase</keyword>
<keyword evidence="9" id="KW-0573">Peptidoglycan synthesis</keyword>
<proteinExistence type="inferred from homology"/>
<dbReference type="InterPro" id="IPR001264">
    <property type="entry name" value="Glyco_trans_51"/>
</dbReference>
<dbReference type="FunFam" id="1.10.3810.10:FF:000001">
    <property type="entry name" value="Penicillin-binding protein 1A"/>
    <property type="match status" value="1"/>
</dbReference>
<evidence type="ECO:0000256" key="6">
    <source>
        <dbReference type="ARBA" id="ARBA00022679"/>
    </source>
</evidence>
<dbReference type="AlphaFoldDB" id="A0A285V0C8"/>
<evidence type="ECO:0000256" key="1">
    <source>
        <dbReference type="ARBA" id="ARBA00007090"/>
    </source>
</evidence>
<evidence type="ECO:0000256" key="15">
    <source>
        <dbReference type="SAM" id="Phobius"/>
    </source>
</evidence>
<dbReference type="GO" id="GO:0030288">
    <property type="term" value="C:outer membrane-bounded periplasmic space"/>
    <property type="evidence" value="ECO:0007669"/>
    <property type="project" value="TreeGrafter"/>
</dbReference>
<dbReference type="GO" id="GO:0009252">
    <property type="term" value="P:peptidoglycan biosynthetic process"/>
    <property type="evidence" value="ECO:0007669"/>
    <property type="project" value="UniProtKB-KW"/>
</dbReference>
<evidence type="ECO:0000256" key="8">
    <source>
        <dbReference type="ARBA" id="ARBA00022960"/>
    </source>
</evidence>
<dbReference type="InterPro" id="IPR050396">
    <property type="entry name" value="Glycosyltr_51/Transpeptidase"/>
</dbReference>
<dbReference type="RefSeq" id="WP_097193750.1">
    <property type="nucleotide sequence ID" value="NZ_OBQI01000001.1"/>
</dbReference>
<dbReference type="PANTHER" id="PTHR32282:SF33">
    <property type="entry name" value="PEPTIDOGLYCAN GLYCOSYLTRANSFERASE"/>
    <property type="match status" value="1"/>
</dbReference>
<dbReference type="Gene3D" id="3.40.710.10">
    <property type="entry name" value="DD-peptidase/beta-lactamase superfamily"/>
    <property type="match status" value="1"/>
</dbReference>
<evidence type="ECO:0000256" key="11">
    <source>
        <dbReference type="ARBA" id="ARBA00023316"/>
    </source>
</evidence>
<dbReference type="GO" id="GO:0008955">
    <property type="term" value="F:peptidoglycan glycosyltransferase activity"/>
    <property type="evidence" value="ECO:0007669"/>
    <property type="project" value="UniProtKB-EC"/>
</dbReference>
<evidence type="ECO:0000256" key="2">
    <source>
        <dbReference type="ARBA" id="ARBA00007739"/>
    </source>
</evidence>
<dbReference type="InterPro" id="IPR001460">
    <property type="entry name" value="PCN-bd_Tpept"/>
</dbReference>
<evidence type="ECO:0000313" key="19">
    <source>
        <dbReference type="Proteomes" id="UP000219435"/>
    </source>
</evidence>
<keyword evidence="19" id="KW-1185">Reference proteome</keyword>
<dbReference type="GO" id="GO:0071555">
    <property type="term" value="P:cell wall organization"/>
    <property type="evidence" value="ECO:0007669"/>
    <property type="project" value="UniProtKB-KW"/>
</dbReference>
<keyword evidence="7" id="KW-0378">Hydrolase</keyword>
<dbReference type="GO" id="GO:0006508">
    <property type="term" value="P:proteolysis"/>
    <property type="evidence" value="ECO:0007669"/>
    <property type="project" value="UniProtKB-KW"/>
</dbReference>
<dbReference type="InterPro" id="IPR023346">
    <property type="entry name" value="Lysozyme-like_dom_sf"/>
</dbReference>
<gene>
    <name evidence="18" type="ORF">SAMN05660748_0896</name>
</gene>
<dbReference type="Gene3D" id="1.10.3810.10">
    <property type="entry name" value="Biosynthetic peptidoglycan transglycosylase-like"/>
    <property type="match status" value="1"/>
</dbReference>
<dbReference type="InterPro" id="IPR036950">
    <property type="entry name" value="PBP_transglycosylase"/>
</dbReference>
<dbReference type="Proteomes" id="UP000219435">
    <property type="component" value="Unassembled WGS sequence"/>
</dbReference>
<feature type="region of interest" description="Disordered" evidence="14">
    <location>
        <begin position="731"/>
        <end position="793"/>
    </location>
</feature>
<keyword evidence="15" id="KW-0812">Transmembrane</keyword>
<evidence type="ECO:0000256" key="7">
    <source>
        <dbReference type="ARBA" id="ARBA00022801"/>
    </source>
</evidence>
<dbReference type="PANTHER" id="PTHR32282">
    <property type="entry name" value="BINDING PROTEIN TRANSPEPTIDASE, PUTATIVE-RELATED"/>
    <property type="match status" value="1"/>
</dbReference>
<evidence type="ECO:0000256" key="4">
    <source>
        <dbReference type="ARBA" id="ARBA00022670"/>
    </source>
</evidence>
<dbReference type="EMBL" id="OBQI01000001">
    <property type="protein sequence ID" value="SOC47574.1"/>
    <property type="molecule type" value="Genomic_DNA"/>
</dbReference>
<keyword evidence="5" id="KW-0328">Glycosyltransferase</keyword>
<accession>A0A285V0C8</accession>
<protein>
    <submittedName>
        <fullName evidence="18">Membrane carboxypeptidase (Penicillin-binding protein)</fullName>
    </submittedName>
</protein>
<comment type="similarity">
    <text evidence="2">In the N-terminal section; belongs to the glycosyltransferase 51 family.</text>
</comment>
<sequence length="793" mass="83249">MSENARLRSRVLAKLALTIVVAGVLLAGLLLPWVGGGGLVARNSADLLDALPVELTDATPAGMTRVLAADGQLITHLYDKNRTPVGSDQIAEVMKQALVDIEDSRFYDHNGLDVQGTMRALVKNLAAGSVQEGGSTLTQQLVKQTLLQTADSSEGRDAATEQTPARKLREARLALALEETYDKDEILTRYLNIVYFGKGAYGIQAAAQRYFSVNAIDLTLPQAAMLAGLVQSPFYDDPIDNPENAQTRRNQVLQRMFDLGHITEAELTEIAPTPVAVAPGIAPANGCVDATVGGFFCAYAVDYLVQKLGLTDAQLRTGGLTIQTTLRPDMQVLGDQAVLNTLPMGDPLAGMYTALEPATGNLLAMSVNRRFGCEGLECESVILNARASQGAGSTYKVFTAAAALAEGFPASHTITTPNTYTSSVFKKNGGTRGAPYTISNVGNYPNTLDMRGALVRSSNTYFVALLDQLGSVEKPVRMAQAMGLRSLDPVADQIIAERRGSFTLGPEATSPLDLASAYGTMAANGTACPPTPITGVLDRNGQPLEKEDGTPVWTGNVCTPEAIPSGVASTLNDILKGDVMSPEGTGTRAAVPGIDIAGKTGTIQDNHSATFVGYTPQYVASVMVLNPKTNQDVGGFGGNKPATIWHDALAPILSAQPNVPFAPPDPQVLNGRSVPVPSCTSQAECEQALAAAGLQVQVARVESDAPVGTFLGTSPAVGQQAFVREPVSILLSGGRPEPEPQPVPQPEPQPQPETQPAPPPAQPAPVVPPPSGPRPPQGGQPEFEPGFPFEDEG</sequence>
<dbReference type="SUPFAM" id="SSF56601">
    <property type="entry name" value="beta-lactamase/transpeptidase-like"/>
    <property type="match status" value="1"/>
</dbReference>
<feature type="domain" description="Penicillin-binding protein transpeptidase" evidence="16">
    <location>
        <begin position="351"/>
        <end position="634"/>
    </location>
</feature>
<evidence type="ECO:0000256" key="10">
    <source>
        <dbReference type="ARBA" id="ARBA00023268"/>
    </source>
</evidence>
<feature type="domain" description="Glycosyl transferase family 51" evidence="17">
    <location>
        <begin position="71"/>
        <end position="256"/>
    </location>
</feature>
<evidence type="ECO:0000256" key="3">
    <source>
        <dbReference type="ARBA" id="ARBA00022645"/>
    </source>
</evidence>
<keyword evidence="15" id="KW-1133">Transmembrane helix</keyword>
<feature type="compositionally biased region" description="Low complexity" evidence="14">
    <location>
        <begin position="779"/>
        <end position="793"/>
    </location>
</feature>
<comment type="similarity">
    <text evidence="1">In the C-terminal section; belongs to the transpeptidase family.</text>
</comment>
<dbReference type="SUPFAM" id="SSF53955">
    <property type="entry name" value="Lysozyme-like"/>
    <property type="match status" value="1"/>
</dbReference>
<organism evidence="18 19">
    <name type="scientific">Blastococcus aggregatus</name>
    <dbReference type="NCBI Taxonomy" id="38502"/>
    <lineage>
        <taxon>Bacteria</taxon>
        <taxon>Bacillati</taxon>
        <taxon>Actinomycetota</taxon>
        <taxon>Actinomycetes</taxon>
        <taxon>Geodermatophilales</taxon>
        <taxon>Geodermatophilaceae</taxon>
        <taxon>Blastococcus</taxon>
    </lineage>
</organism>
<dbReference type="Pfam" id="PF00905">
    <property type="entry name" value="Transpeptidase"/>
    <property type="match status" value="1"/>
</dbReference>
<keyword evidence="11" id="KW-0961">Cell wall biogenesis/degradation</keyword>
<comment type="catalytic activity">
    <reaction evidence="13">
        <text>[GlcNAc-(1-&gt;4)-Mur2Ac(oyl-L-Ala-gamma-D-Glu-L-Lys-D-Ala-D-Ala)](n)-di-trans,octa-cis-undecaprenyl diphosphate + beta-D-GlcNAc-(1-&gt;4)-Mur2Ac(oyl-L-Ala-gamma-D-Glu-L-Lys-D-Ala-D-Ala)-di-trans,octa-cis-undecaprenyl diphosphate = [GlcNAc-(1-&gt;4)-Mur2Ac(oyl-L-Ala-gamma-D-Glu-L-Lys-D-Ala-D-Ala)](n+1)-di-trans,octa-cis-undecaprenyl diphosphate + di-trans,octa-cis-undecaprenyl diphosphate + H(+)</text>
        <dbReference type="Rhea" id="RHEA:23708"/>
        <dbReference type="Rhea" id="RHEA-COMP:9602"/>
        <dbReference type="Rhea" id="RHEA-COMP:9603"/>
        <dbReference type="ChEBI" id="CHEBI:15378"/>
        <dbReference type="ChEBI" id="CHEBI:58405"/>
        <dbReference type="ChEBI" id="CHEBI:60033"/>
        <dbReference type="ChEBI" id="CHEBI:78435"/>
        <dbReference type="EC" id="2.4.99.28"/>
    </reaction>
</comment>
<feature type="compositionally biased region" description="Pro residues" evidence="14">
    <location>
        <begin position="739"/>
        <end position="778"/>
    </location>
</feature>
<evidence type="ECO:0000256" key="13">
    <source>
        <dbReference type="ARBA" id="ARBA00049902"/>
    </source>
</evidence>
<dbReference type="InterPro" id="IPR012338">
    <property type="entry name" value="Beta-lactam/transpept-like"/>
</dbReference>
<evidence type="ECO:0000256" key="14">
    <source>
        <dbReference type="SAM" id="MobiDB-lite"/>
    </source>
</evidence>
<keyword evidence="3 18" id="KW-0121">Carboxypeptidase</keyword>
<keyword evidence="15" id="KW-0472">Membrane</keyword>
<evidence type="ECO:0000259" key="17">
    <source>
        <dbReference type="Pfam" id="PF00912"/>
    </source>
</evidence>